<name>A0ABR2YMT1_9CHLO</name>
<dbReference type="SUPFAM" id="SSF56281">
    <property type="entry name" value="Metallo-hydrolase/oxidoreductase"/>
    <property type="match status" value="2"/>
</dbReference>
<evidence type="ECO:0000256" key="8">
    <source>
        <dbReference type="ARBA" id="ARBA00022759"/>
    </source>
</evidence>
<evidence type="ECO:0000313" key="14">
    <source>
        <dbReference type="Proteomes" id="UP001491310"/>
    </source>
</evidence>
<evidence type="ECO:0000256" key="9">
    <source>
        <dbReference type="ARBA" id="ARBA00022801"/>
    </source>
</evidence>
<keyword evidence="8" id="KW-0255">Endonuclease</keyword>
<feature type="region of interest" description="Disordered" evidence="11">
    <location>
        <begin position="205"/>
        <end position="247"/>
    </location>
</feature>
<comment type="similarity">
    <text evidence="3">Belongs to the RNase Z family.</text>
</comment>
<evidence type="ECO:0000256" key="3">
    <source>
        <dbReference type="ARBA" id="ARBA00007823"/>
    </source>
</evidence>
<evidence type="ECO:0000256" key="10">
    <source>
        <dbReference type="ARBA" id="ARBA00022833"/>
    </source>
</evidence>
<evidence type="ECO:0000256" key="11">
    <source>
        <dbReference type="SAM" id="MobiDB-lite"/>
    </source>
</evidence>
<keyword evidence="10" id="KW-0862">Zinc</keyword>
<proteinExistence type="inferred from homology"/>
<evidence type="ECO:0000256" key="2">
    <source>
        <dbReference type="ARBA" id="ARBA00001947"/>
    </source>
</evidence>
<dbReference type="EMBL" id="JALJOT010000008">
    <property type="protein sequence ID" value="KAK9908065.1"/>
    <property type="molecule type" value="Genomic_DNA"/>
</dbReference>
<dbReference type="PANTHER" id="PTHR12553">
    <property type="entry name" value="ZINC PHOSPHODIESTERASE ELAC PROTEIN 2"/>
    <property type="match status" value="1"/>
</dbReference>
<reference evidence="13 14" key="1">
    <citation type="journal article" date="2024" name="Nat. Commun.">
        <title>Phylogenomics reveals the evolutionary origins of lichenization in chlorophyte algae.</title>
        <authorList>
            <person name="Puginier C."/>
            <person name="Libourel C."/>
            <person name="Otte J."/>
            <person name="Skaloud P."/>
            <person name="Haon M."/>
            <person name="Grisel S."/>
            <person name="Petersen M."/>
            <person name="Berrin J.G."/>
            <person name="Delaux P.M."/>
            <person name="Dal Grande F."/>
            <person name="Keller J."/>
        </authorList>
    </citation>
    <scope>NUCLEOTIDE SEQUENCE [LARGE SCALE GENOMIC DNA]</scope>
    <source>
        <strain evidence="13 14">SAG 216-7</strain>
    </source>
</reference>
<dbReference type="InterPro" id="IPR036866">
    <property type="entry name" value="RibonucZ/Hydroxyglut_hydro"/>
</dbReference>
<dbReference type="InterPro" id="IPR001279">
    <property type="entry name" value="Metallo-B-lactamas"/>
</dbReference>
<dbReference type="InterPro" id="IPR047151">
    <property type="entry name" value="RNZ2-like"/>
</dbReference>
<gene>
    <name evidence="13" type="ORF">WJX75_002371</name>
</gene>
<accession>A0ABR2YMT1</accession>
<comment type="cofactor">
    <cofactor evidence="2">
        <name>Zn(2+)</name>
        <dbReference type="ChEBI" id="CHEBI:29105"/>
    </cofactor>
</comment>
<dbReference type="PANTHER" id="PTHR12553:SF49">
    <property type="entry name" value="ZINC PHOSPHODIESTERASE ELAC PROTEIN 2"/>
    <property type="match status" value="1"/>
</dbReference>
<evidence type="ECO:0000256" key="1">
    <source>
        <dbReference type="ARBA" id="ARBA00000402"/>
    </source>
</evidence>
<keyword evidence="5" id="KW-0819">tRNA processing</keyword>
<dbReference type="Proteomes" id="UP001491310">
    <property type="component" value="Unassembled WGS sequence"/>
</dbReference>
<evidence type="ECO:0000313" key="13">
    <source>
        <dbReference type="EMBL" id="KAK9908065.1"/>
    </source>
</evidence>
<dbReference type="InterPro" id="IPR027794">
    <property type="entry name" value="tRNase_Z_dom"/>
</dbReference>
<dbReference type="Gene3D" id="3.60.15.10">
    <property type="entry name" value="Ribonuclease Z/Hydroxyacylglutathione hydrolase-like"/>
    <property type="match status" value="2"/>
</dbReference>
<dbReference type="SMART" id="SM00849">
    <property type="entry name" value="Lactamase_B"/>
    <property type="match status" value="1"/>
</dbReference>
<organism evidence="13 14">
    <name type="scientific">Coccomyxa subellipsoidea</name>
    <dbReference type="NCBI Taxonomy" id="248742"/>
    <lineage>
        <taxon>Eukaryota</taxon>
        <taxon>Viridiplantae</taxon>
        <taxon>Chlorophyta</taxon>
        <taxon>core chlorophytes</taxon>
        <taxon>Trebouxiophyceae</taxon>
        <taxon>Trebouxiophyceae incertae sedis</taxon>
        <taxon>Coccomyxaceae</taxon>
        <taxon>Coccomyxa</taxon>
    </lineage>
</organism>
<evidence type="ECO:0000256" key="6">
    <source>
        <dbReference type="ARBA" id="ARBA00022722"/>
    </source>
</evidence>
<protein>
    <recommendedName>
        <fullName evidence="4">ribonuclease Z</fullName>
        <ecNumber evidence="4">3.1.26.11</ecNumber>
    </recommendedName>
</protein>
<evidence type="ECO:0000256" key="4">
    <source>
        <dbReference type="ARBA" id="ARBA00012477"/>
    </source>
</evidence>
<dbReference type="Pfam" id="PF13691">
    <property type="entry name" value="Lactamase_B_4"/>
    <property type="match status" value="1"/>
</dbReference>
<sequence>MAKKKPGNDAWAINTTSHVQVLGLGTDMGDVTPSVLLFFDKQRYLFNAGEGFQRFAMQHQIKLNRMTDVLLTRTSTDAAGGLPGMCLTLSDSFGDPSPTKVPFRLNIYGPQGVATLVRAVQTFVDRRGVAVQAREFGKPRLISAPPKQDAGSGETPADGILPPLVSSGAVVITPVQLYPEVSPGIATMGHGAAEINNHGEERAGVELPASKRARTDAGSEATAGTQDAQRASAAGTGGADRQGELLPQRSMKASRNWLEDGDAPPVAEQGAAACYICQLAATPGRFLPEKAVALGVPKGPLFGRLKGGNAVQTADGHTVEPAEVMEEGVPGARVIVADCPSARYLPSLLRCKEFGQLTQAAGAAGLTCVVHLTPVKVVRLPEYMDWISSFGPSAKHIIVAAAQLAGAAAILESSAVLQAQLNALIPHIFPLPPPDTPQLPLTLHSNMIAGSNLLKCHLRPHRPQLLDSGDIAAPHDAAALQAEFREQHAGVFDALQRSMDIASTSGEPVPDCIRQAGRESLEILFLGTGAAMPSKYRNVTATYLHMFARGGILLDCGEGTYGQLRRRYGAAAADRVVAGLKCVWISHIHADHHAGLARILAVRSALLGPGAAPLPVIGPRPLRRVLAAVSQLEPMAFRYLDTCNTLPSPPTELQEGSPRAAVEAVKAELGLERLESFPVVHCAHAFGLALASRDGWSLALSGDTRPCDAVVAAAQKATVLIHEATFGSERTEDGESYEFEQEAIAKRHSMTHEAVAAGRDAHAYRTLLTHFSQRYPKIPTIDTSFAASTCIAFDLMSVNLQDLPTLPAVVPALQLLFQDSEEEEAAEAAELATYCDADMAAEVA</sequence>
<feature type="region of interest" description="Disordered" evidence="11">
    <location>
        <begin position="140"/>
        <end position="160"/>
    </location>
</feature>
<dbReference type="Pfam" id="PF12706">
    <property type="entry name" value="Lactamase_B_2"/>
    <property type="match status" value="1"/>
</dbReference>
<comment type="catalytic activity">
    <reaction evidence="1">
        <text>Endonucleolytic cleavage of RNA, removing extra 3' nucleotides from tRNA precursor, generating 3' termini of tRNAs. A 3'-hydroxy group is left at the tRNA terminus and a 5'-phosphoryl group is left at the trailer molecule.</text>
        <dbReference type="EC" id="3.1.26.11"/>
    </reaction>
</comment>
<feature type="domain" description="Metallo-beta-lactamase" evidence="12">
    <location>
        <begin position="538"/>
        <end position="759"/>
    </location>
</feature>
<dbReference type="EC" id="3.1.26.11" evidence="4"/>
<keyword evidence="14" id="KW-1185">Reference proteome</keyword>
<evidence type="ECO:0000256" key="5">
    <source>
        <dbReference type="ARBA" id="ARBA00022694"/>
    </source>
</evidence>
<evidence type="ECO:0000256" key="7">
    <source>
        <dbReference type="ARBA" id="ARBA00022723"/>
    </source>
</evidence>
<keyword evidence="7" id="KW-0479">Metal-binding</keyword>
<comment type="caution">
    <text evidence="13">The sequence shown here is derived from an EMBL/GenBank/DDBJ whole genome shotgun (WGS) entry which is preliminary data.</text>
</comment>
<dbReference type="CDD" id="cd07718">
    <property type="entry name" value="RNaseZ_ELAC1_ELAC2-C-term-like_MBL-fold"/>
    <property type="match status" value="1"/>
</dbReference>
<evidence type="ECO:0000259" key="12">
    <source>
        <dbReference type="SMART" id="SM00849"/>
    </source>
</evidence>
<keyword evidence="9" id="KW-0378">Hydrolase</keyword>
<keyword evidence="6" id="KW-0540">Nuclease</keyword>